<keyword evidence="1" id="KW-0812">Transmembrane</keyword>
<evidence type="ECO:0000313" key="2">
    <source>
        <dbReference type="Ensembl" id="ENSPLAP00000005624.1"/>
    </source>
</evidence>
<feature type="transmembrane region" description="Helical" evidence="1">
    <location>
        <begin position="21"/>
        <end position="42"/>
    </location>
</feature>
<reference evidence="2" key="2">
    <citation type="submission" date="2025-09" db="UniProtKB">
        <authorList>
            <consortium name="Ensembl"/>
        </authorList>
    </citation>
    <scope>IDENTIFICATION</scope>
</reference>
<evidence type="ECO:0008006" key="4">
    <source>
        <dbReference type="Google" id="ProtNLM"/>
    </source>
</evidence>
<accession>A0A3B3TZ24</accession>
<evidence type="ECO:0000256" key="1">
    <source>
        <dbReference type="SAM" id="Phobius"/>
    </source>
</evidence>
<dbReference type="Proteomes" id="UP000261500">
    <property type="component" value="Unplaced"/>
</dbReference>
<dbReference type="Ensembl" id="ENSPLAT00000007629.1">
    <property type="protein sequence ID" value="ENSPLAP00000005624.1"/>
    <property type="gene ID" value="ENSPLAG00000007576.1"/>
</dbReference>
<sequence>MKDYEEIVAFLDQWGCFQKAVFFLLCASIIPNGFGAFNLVFLTDVPDHHCFVPDLNFSEEWRKSIIPKTVLNGKQELSRCSRYRLDVVQNLSDRGFIPGRDVNLTDLEEERCVDGWSYSTDVYLSTVVTEVNAIFFLVFVLPTFIFETYSVS</sequence>
<keyword evidence="1" id="KW-1133">Transmembrane helix</keyword>
<name>A0A3B3TZ24_9TELE</name>
<dbReference type="GeneTree" id="ENSGT00940000163251"/>
<dbReference type="STRING" id="48699.ENSPLAP00000005624"/>
<protein>
    <recommendedName>
        <fullName evidence="4">Solute carrier family 22 member 5</fullName>
    </recommendedName>
</protein>
<keyword evidence="1" id="KW-0472">Membrane</keyword>
<feature type="transmembrane region" description="Helical" evidence="1">
    <location>
        <begin position="123"/>
        <end position="146"/>
    </location>
</feature>
<proteinExistence type="predicted"/>
<keyword evidence="3" id="KW-1185">Reference proteome</keyword>
<evidence type="ECO:0000313" key="3">
    <source>
        <dbReference type="Proteomes" id="UP000261500"/>
    </source>
</evidence>
<reference evidence="2" key="1">
    <citation type="submission" date="2025-08" db="UniProtKB">
        <authorList>
            <consortium name="Ensembl"/>
        </authorList>
    </citation>
    <scope>IDENTIFICATION</scope>
</reference>
<organism evidence="2 3">
    <name type="scientific">Poecilia latipinna</name>
    <name type="common">sailfin molly</name>
    <dbReference type="NCBI Taxonomy" id="48699"/>
    <lineage>
        <taxon>Eukaryota</taxon>
        <taxon>Metazoa</taxon>
        <taxon>Chordata</taxon>
        <taxon>Craniata</taxon>
        <taxon>Vertebrata</taxon>
        <taxon>Euteleostomi</taxon>
        <taxon>Actinopterygii</taxon>
        <taxon>Neopterygii</taxon>
        <taxon>Teleostei</taxon>
        <taxon>Neoteleostei</taxon>
        <taxon>Acanthomorphata</taxon>
        <taxon>Ovalentaria</taxon>
        <taxon>Atherinomorphae</taxon>
        <taxon>Cyprinodontiformes</taxon>
        <taxon>Poeciliidae</taxon>
        <taxon>Poeciliinae</taxon>
        <taxon>Poecilia</taxon>
    </lineage>
</organism>
<dbReference type="AlphaFoldDB" id="A0A3B3TZ24"/>